<feature type="domain" description="Tyr recombinase" evidence="3">
    <location>
        <begin position="3"/>
        <end position="210"/>
    </location>
</feature>
<protein>
    <submittedName>
        <fullName evidence="4">Site-specific integrase</fullName>
    </submittedName>
</protein>
<dbReference type="CDD" id="cd01189">
    <property type="entry name" value="INT_ICEBs1_C_like"/>
    <property type="match status" value="1"/>
</dbReference>
<dbReference type="Proteomes" id="UP000296678">
    <property type="component" value="Chromosome"/>
</dbReference>
<evidence type="ECO:0000256" key="2">
    <source>
        <dbReference type="ARBA" id="ARBA00023172"/>
    </source>
</evidence>
<dbReference type="InterPro" id="IPR011010">
    <property type="entry name" value="DNA_brk_join_enz"/>
</dbReference>
<evidence type="ECO:0000313" key="4">
    <source>
        <dbReference type="EMBL" id="QCC31790.1"/>
    </source>
</evidence>
<dbReference type="SUPFAM" id="SSF56349">
    <property type="entry name" value="DNA breaking-rejoining enzymes"/>
    <property type="match status" value="1"/>
</dbReference>
<keyword evidence="2" id="KW-0233">DNA recombination</keyword>
<dbReference type="Pfam" id="PF00589">
    <property type="entry name" value="Phage_integrase"/>
    <property type="match status" value="1"/>
</dbReference>
<dbReference type="GO" id="GO:0015074">
    <property type="term" value="P:DNA integration"/>
    <property type="evidence" value="ECO:0007669"/>
    <property type="project" value="UniProtKB-KW"/>
</dbReference>
<proteinExistence type="predicted"/>
<dbReference type="InterPro" id="IPR013762">
    <property type="entry name" value="Integrase-like_cat_sf"/>
</dbReference>
<dbReference type="GO" id="GO:0003677">
    <property type="term" value="F:DNA binding"/>
    <property type="evidence" value="ECO:0007669"/>
    <property type="project" value="InterPro"/>
</dbReference>
<dbReference type="Gene3D" id="1.10.443.10">
    <property type="entry name" value="Intergrase catalytic core"/>
    <property type="match status" value="1"/>
</dbReference>
<dbReference type="InterPro" id="IPR050090">
    <property type="entry name" value="Tyrosine_recombinase_XerCD"/>
</dbReference>
<dbReference type="InterPro" id="IPR002104">
    <property type="entry name" value="Integrase_catalytic"/>
</dbReference>
<dbReference type="PANTHER" id="PTHR30349:SF36">
    <property type="entry name" value="PROPHAGE INTEGRASE INTR-RELATED"/>
    <property type="match status" value="1"/>
</dbReference>
<reference evidence="5" key="1">
    <citation type="submission" date="2019-03" db="EMBL/GenBank/DDBJ databases">
        <title>Complete genome sequence and annotation of the laboratory reference strain Shigella flexneri 5a M90T and genome-wide transcription start site determination.</title>
        <authorList>
            <person name="Cervantes-Rivera R."/>
            <person name="Puhar A."/>
        </authorList>
    </citation>
    <scope>NUCLEOTIDE SEQUENCE [LARGE SCALE GENOMIC DNA]</scope>
    <source>
        <strain evidence="5">M90T / Serotype 5a</strain>
    </source>
</reference>
<keyword evidence="1" id="KW-0229">DNA integration</keyword>
<accession>A0A4P7TQL1</accession>
<evidence type="ECO:0000313" key="5">
    <source>
        <dbReference type="Proteomes" id="UP000296678"/>
    </source>
</evidence>
<gene>
    <name evidence="4" type="ORF">EKN05_009260</name>
</gene>
<dbReference type="PANTHER" id="PTHR30349">
    <property type="entry name" value="PHAGE INTEGRASE-RELATED"/>
    <property type="match status" value="1"/>
</dbReference>
<evidence type="ECO:0000259" key="3">
    <source>
        <dbReference type="PROSITE" id="PS51898"/>
    </source>
</evidence>
<evidence type="ECO:0000256" key="1">
    <source>
        <dbReference type="ARBA" id="ARBA00022908"/>
    </source>
</evidence>
<dbReference type="PROSITE" id="PS51898">
    <property type="entry name" value="TYR_RECOMBINASE"/>
    <property type="match status" value="1"/>
</dbReference>
<organism evidence="4 5">
    <name type="scientific">Shigella flexneri serotype 5a (strain M90T)</name>
    <dbReference type="NCBI Taxonomy" id="1086030"/>
    <lineage>
        <taxon>Bacteria</taxon>
        <taxon>Pseudomonadati</taxon>
        <taxon>Pseudomonadota</taxon>
        <taxon>Gammaproteobacteria</taxon>
        <taxon>Enterobacterales</taxon>
        <taxon>Enterobacteriaceae</taxon>
        <taxon>Shigella</taxon>
    </lineage>
</organism>
<dbReference type="EMBL" id="CP037923">
    <property type="protein sequence ID" value="QCC31790.1"/>
    <property type="molecule type" value="Genomic_DNA"/>
</dbReference>
<dbReference type="GO" id="GO:0006310">
    <property type="term" value="P:DNA recombination"/>
    <property type="evidence" value="ECO:0007669"/>
    <property type="project" value="UniProtKB-KW"/>
</dbReference>
<dbReference type="AlphaFoldDB" id="A0A4P7TQL1"/>
<sequence>MAALPDPLSKTEFNALMESEKGQSQNLWKFAVYSGLRHGELAALAWEDVDFEKGIVNVRRNLTILDMFGPPKTNAGIRTVTLLQPALEALKEQYKLTGHHRKSEITFYHREYGRTEKQKLHFVFMPRVCNEKQKPYYSVSSLGTRWNAAVKRAGIRRRNPYHTRHTFACWLLTAGANPAFIASQMGHETAQMVYEIYGMWIDDMNDEQIAMLNARLS</sequence>
<name>A0A4P7TQL1_SHIFM</name>